<dbReference type="EMBL" id="FBTU01000003">
    <property type="protein sequence ID" value="CUW04816.1"/>
    <property type="molecule type" value="Genomic_DNA"/>
</dbReference>
<reference evidence="3 4" key="1">
    <citation type="submission" date="2015-12" db="EMBL/GenBank/DDBJ databases">
        <authorList>
            <person name="Andreevskaya M."/>
        </authorList>
    </citation>
    <scope>NUCLEOTIDE SEQUENCE [LARGE SCALE GENOMIC DNA]</scope>
    <source>
        <strain evidence="2 4">KSL4-2</strain>
        <strain evidence="1 3">PL111</strain>
    </source>
</reference>
<dbReference type="Proteomes" id="UP000199047">
    <property type="component" value="Unassembled WGS sequence"/>
</dbReference>
<dbReference type="AlphaFoldDB" id="A0AAN2UEH3"/>
<comment type="caution">
    <text evidence="1">The sequence shown here is derived from an EMBL/GenBank/DDBJ whole genome shotgun (WGS) entry which is preliminary data.</text>
</comment>
<accession>A0AAN2UEH3</accession>
<dbReference type="EMBL" id="FBTB01000007">
    <property type="protein sequence ID" value="CUW05825.1"/>
    <property type="molecule type" value="Genomic_DNA"/>
</dbReference>
<evidence type="ECO:0000313" key="3">
    <source>
        <dbReference type="Proteomes" id="UP000198868"/>
    </source>
</evidence>
<keyword evidence="4" id="KW-1185">Reference proteome</keyword>
<evidence type="ECO:0000313" key="1">
    <source>
        <dbReference type="EMBL" id="CUW04816.1"/>
    </source>
</evidence>
<dbReference type="Proteomes" id="UP000198868">
    <property type="component" value="Unassembled WGS sequence"/>
</dbReference>
<proteinExistence type="predicted"/>
<organism evidence="1 3">
    <name type="scientific">Leuconostoc inhae</name>
    <dbReference type="NCBI Taxonomy" id="178001"/>
    <lineage>
        <taxon>Bacteria</taxon>
        <taxon>Bacillati</taxon>
        <taxon>Bacillota</taxon>
        <taxon>Bacilli</taxon>
        <taxon>Lactobacillales</taxon>
        <taxon>Lactobacillaceae</taxon>
        <taxon>Leuconostoc</taxon>
    </lineage>
</organism>
<evidence type="ECO:0000313" key="4">
    <source>
        <dbReference type="Proteomes" id="UP000199047"/>
    </source>
</evidence>
<protein>
    <submittedName>
        <fullName evidence="1">Uncharacterized protein</fullName>
    </submittedName>
</protein>
<sequence length="56" mass="6491">MDEVYSGMINIFFEYYKIGYATTSQQIARLEGTYREQIPAIKQQIKHETGLTVTSK</sequence>
<evidence type="ECO:0000313" key="2">
    <source>
        <dbReference type="EMBL" id="CUW05825.1"/>
    </source>
</evidence>
<gene>
    <name evidence="2" type="ORF">KSL4_0151</name>
    <name evidence="1" type="ORF">PL111_0682</name>
</gene>
<name>A0AAN2UEH3_9LACO</name>